<name>A0ABT0HDU8_9BACT</name>
<dbReference type="RefSeq" id="WP_248475193.1">
    <property type="nucleotide sequence ID" value="NZ_JALPRF010000001.1"/>
</dbReference>
<protein>
    <submittedName>
        <fullName evidence="1">Uncharacterized protein</fullName>
    </submittedName>
</protein>
<evidence type="ECO:0000313" key="1">
    <source>
        <dbReference type="EMBL" id="MCK8490331.1"/>
    </source>
</evidence>
<evidence type="ECO:0000313" key="2">
    <source>
        <dbReference type="Proteomes" id="UP001202180"/>
    </source>
</evidence>
<gene>
    <name evidence="1" type="ORF">M0L20_00630</name>
</gene>
<reference evidence="1 2" key="1">
    <citation type="submission" date="2022-04" db="EMBL/GenBank/DDBJ databases">
        <title>Spirosoma sp. strain RP8 genome sequencing and assembly.</title>
        <authorList>
            <person name="Jung Y."/>
        </authorList>
    </citation>
    <scope>NUCLEOTIDE SEQUENCE [LARGE SCALE GENOMIC DNA]</scope>
    <source>
        <strain evidence="1 2">RP8</strain>
    </source>
</reference>
<dbReference type="Proteomes" id="UP001202180">
    <property type="component" value="Unassembled WGS sequence"/>
</dbReference>
<sequence length="240" mass="26572">MRHSSSILLLIGFFITLQLRAQGSLQTTRDLMNHNGLSAATTNRQNNAGKLLGSPYLDTTWQTSNVKFYGNLNLVSDSLASVPVRLDLYSHDVEVRAGANDIRVAKGPSVKYIVSTNPSDSPSRFVNVREFKGEADALAGFFEQIAAGKLTLLQYPSVYVKRANFNPAMGTGSKDDELIPKNDWYIVQNGKATRFSPGRKSLLELMADKKEQIETYLKTEKPDLKTKPGLSALFAYYNSL</sequence>
<accession>A0ABT0HDU8</accession>
<comment type="caution">
    <text evidence="1">The sequence shown here is derived from an EMBL/GenBank/DDBJ whole genome shotgun (WGS) entry which is preliminary data.</text>
</comment>
<keyword evidence="2" id="KW-1185">Reference proteome</keyword>
<dbReference type="EMBL" id="JALPRF010000001">
    <property type="protein sequence ID" value="MCK8490331.1"/>
    <property type="molecule type" value="Genomic_DNA"/>
</dbReference>
<proteinExistence type="predicted"/>
<organism evidence="1 2">
    <name type="scientific">Spirosoma liriopis</name>
    <dbReference type="NCBI Taxonomy" id="2937440"/>
    <lineage>
        <taxon>Bacteria</taxon>
        <taxon>Pseudomonadati</taxon>
        <taxon>Bacteroidota</taxon>
        <taxon>Cytophagia</taxon>
        <taxon>Cytophagales</taxon>
        <taxon>Cytophagaceae</taxon>
        <taxon>Spirosoma</taxon>
    </lineage>
</organism>